<evidence type="ECO:0000256" key="8">
    <source>
        <dbReference type="PROSITE-ProRule" id="PRU01360"/>
    </source>
</evidence>
<comment type="subcellular location">
    <subcellularLocation>
        <location evidence="1 8">Cell outer membrane</location>
        <topology evidence="1 8">Multi-pass membrane protein</topology>
    </subcellularLocation>
</comment>
<evidence type="ECO:0000256" key="7">
    <source>
        <dbReference type="ARBA" id="ARBA00023237"/>
    </source>
</evidence>
<dbReference type="Pfam" id="PF00593">
    <property type="entry name" value="TonB_dep_Rec_b-barrel"/>
    <property type="match status" value="1"/>
</dbReference>
<evidence type="ECO:0000256" key="3">
    <source>
        <dbReference type="ARBA" id="ARBA00022452"/>
    </source>
</evidence>
<sequence length="1025" mass="111978">MKKAYLFLLFVIGCMSHSIAQVTVKGTVVSKADQMPVPGAYIVLKGQAGQGTTTITNFDGQFVIQSKQNKGVVEISSLGYETQIINYAGDQKLEIVLGDLASDLDEIVLIGYGSSKKGDLTSAIGTANNVGTITSRPVSNYKDFLQGNIAGVTVLSSGGDPTKTADIKIRGIGTFNGESPLVVVDGIPYNGPEINPNDIKSISVLKDAASAAIYGAQAASGVIVIETKKGKIGKPRIGVNYYTGIQTATNLPTPLTAKQQADVYNTAADNAGTPRQSAHDASQNPYGQVNRTNWVDAIFRDAKVNNINVDLSGAGKDFNYYTSFAYRNREGLLEGTSSENYNLRVKSDYNLTDKITIGENVYMSRDEAYGTDTDNPYSGTIINAIYMPSASPTRYADGSFSGTAPDTDELRGFAGAYGDTYNPLALLLRPNKKSPRTFTSINAYLKYDVLKGLSFKTNYFYSYSHEEKKEFYGVVPELGRSSTQNSLLEENRTIGKWIWDNQLTYDVAFGKHNINATAIYSAQKTTGDFTSVKGTGFSSEETYNQYLQNAEVILKPTNSPFQDALTSAIARVMYNYGNKYYVSASYRNDESSRLATKNQSDNFSSATLGWRLSKESFFNVDAINDLKLRASWGQIGNIKSVDYYSFDVPIASRNIVLGDNASYTSSGSYVARNGNPDLKWERVESLDFGFDAALLDHSLNITVDYFKKTTKGMIIKGLADLNQGINPADANGGQVKNTGFEVAATYKNKIGAVNYRVNANATSVKNELENLNGYAGIGQVTYDHGDNVRGVLKPYQTRVGGELYTPYLVPHLGIFQNQAEIDAYTKDGNLIQPNAKPGDFKFGDTNNDGKISEQDRKYYDAYQPKLTYNFGLNLDYKGFDLGMIFQGVAGVKAFNGYKYTTYNASLSGYNLDNRVLNAWSPTNTNASIPVLSTKDDNKNFGTASSWYLEDASYLRIKNITLGYTFDKKVMDKVAKGSTLRLYVSGENLATFTDYSGLDPEVGGKGLDVAKYPVARTVSFGLLMSL</sequence>
<keyword evidence="2 8" id="KW-0813">Transport</keyword>
<dbReference type="PROSITE" id="PS52016">
    <property type="entry name" value="TONB_DEPENDENT_REC_3"/>
    <property type="match status" value="1"/>
</dbReference>
<dbReference type="Pfam" id="PF13715">
    <property type="entry name" value="CarbopepD_reg_2"/>
    <property type="match status" value="1"/>
</dbReference>
<name>A0ABX0U564_9FLAO</name>
<evidence type="ECO:0000313" key="13">
    <source>
        <dbReference type="EMBL" id="NIJ43999.1"/>
    </source>
</evidence>
<dbReference type="EMBL" id="JAASQL010000001">
    <property type="protein sequence ID" value="NIJ43999.1"/>
    <property type="molecule type" value="Genomic_DNA"/>
</dbReference>
<dbReference type="InterPro" id="IPR023997">
    <property type="entry name" value="TonB-dep_OMP_SusC/RagA_CS"/>
</dbReference>
<keyword evidence="6 8" id="KW-0472">Membrane</keyword>
<dbReference type="Gene3D" id="2.40.170.20">
    <property type="entry name" value="TonB-dependent receptor, beta-barrel domain"/>
    <property type="match status" value="1"/>
</dbReference>
<feature type="signal peptide" evidence="10">
    <location>
        <begin position="1"/>
        <end position="20"/>
    </location>
</feature>
<dbReference type="Pfam" id="PF07715">
    <property type="entry name" value="Plug"/>
    <property type="match status" value="1"/>
</dbReference>
<dbReference type="Proteomes" id="UP000745859">
    <property type="component" value="Unassembled WGS sequence"/>
</dbReference>
<evidence type="ECO:0000256" key="4">
    <source>
        <dbReference type="ARBA" id="ARBA00022692"/>
    </source>
</evidence>
<keyword evidence="3 8" id="KW-1134">Transmembrane beta strand</keyword>
<feature type="domain" description="TonB-dependent receptor plug" evidence="12">
    <location>
        <begin position="132"/>
        <end position="222"/>
    </location>
</feature>
<dbReference type="InterPro" id="IPR039426">
    <property type="entry name" value="TonB-dep_rcpt-like"/>
</dbReference>
<evidence type="ECO:0000259" key="12">
    <source>
        <dbReference type="Pfam" id="PF07715"/>
    </source>
</evidence>
<evidence type="ECO:0000256" key="2">
    <source>
        <dbReference type="ARBA" id="ARBA00022448"/>
    </source>
</evidence>
<gene>
    <name evidence="13" type="ORF">FHR24_000438</name>
</gene>
<dbReference type="InterPro" id="IPR036942">
    <property type="entry name" value="Beta-barrel_TonB_sf"/>
</dbReference>
<feature type="chain" id="PRO_5046049955" evidence="10">
    <location>
        <begin position="21"/>
        <end position="1025"/>
    </location>
</feature>
<evidence type="ECO:0000256" key="9">
    <source>
        <dbReference type="RuleBase" id="RU003357"/>
    </source>
</evidence>
<dbReference type="Gene3D" id="2.170.130.10">
    <property type="entry name" value="TonB-dependent receptor, plug domain"/>
    <property type="match status" value="1"/>
</dbReference>
<evidence type="ECO:0000256" key="1">
    <source>
        <dbReference type="ARBA" id="ARBA00004571"/>
    </source>
</evidence>
<accession>A0ABX0U564</accession>
<organism evidence="13 14">
    <name type="scientific">Wenyingzhuangia heitensis</name>
    <dbReference type="NCBI Taxonomy" id="1487859"/>
    <lineage>
        <taxon>Bacteria</taxon>
        <taxon>Pseudomonadati</taxon>
        <taxon>Bacteroidota</taxon>
        <taxon>Flavobacteriia</taxon>
        <taxon>Flavobacteriales</taxon>
        <taxon>Flavobacteriaceae</taxon>
        <taxon>Wenyingzhuangia</taxon>
    </lineage>
</organism>
<dbReference type="NCBIfam" id="TIGR04057">
    <property type="entry name" value="SusC_RagA_signa"/>
    <property type="match status" value="1"/>
</dbReference>
<dbReference type="Gene3D" id="2.60.40.1120">
    <property type="entry name" value="Carboxypeptidase-like, regulatory domain"/>
    <property type="match status" value="1"/>
</dbReference>
<dbReference type="InterPro" id="IPR023996">
    <property type="entry name" value="TonB-dep_OMP_SusC/RagA"/>
</dbReference>
<evidence type="ECO:0000256" key="6">
    <source>
        <dbReference type="ARBA" id="ARBA00023136"/>
    </source>
</evidence>
<evidence type="ECO:0000259" key="11">
    <source>
        <dbReference type="Pfam" id="PF00593"/>
    </source>
</evidence>
<reference evidence="13 14" key="1">
    <citation type="submission" date="2020-03" db="EMBL/GenBank/DDBJ databases">
        <title>Genomic Encyclopedia of Type Strains, Phase IV (KMG-IV): sequencing the most valuable type-strain genomes for metagenomic binning, comparative biology and taxonomic classification.</title>
        <authorList>
            <person name="Goeker M."/>
        </authorList>
    </citation>
    <scope>NUCLEOTIDE SEQUENCE [LARGE SCALE GENOMIC DNA]</scope>
    <source>
        <strain evidence="13 14">DSM 101599</strain>
    </source>
</reference>
<dbReference type="InterPro" id="IPR012910">
    <property type="entry name" value="Plug_dom"/>
</dbReference>
<comment type="similarity">
    <text evidence="8 9">Belongs to the TonB-dependent receptor family.</text>
</comment>
<protein>
    <submittedName>
        <fullName evidence="13">TonB-linked SusC/RagA family outer membrane protein</fullName>
    </submittedName>
</protein>
<keyword evidence="5 9" id="KW-0798">TonB box</keyword>
<dbReference type="SUPFAM" id="SSF56935">
    <property type="entry name" value="Porins"/>
    <property type="match status" value="1"/>
</dbReference>
<feature type="domain" description="TonB-dependent receptor-like beta-barrel" evidence="11">
    <location>
        <begin position="397"/>
        <end position="988"/>
    </location>
</feature>
<comment type="caution">
    <text evidence="13">The sequence shown here is derived from an EMBL/GenBank/DDBJ whole genome shotgun (WGS) entry which is preliminary data.</text>
</comment>
<keyword evidence="4 8" id="KW-0812">Transmembrane</keyword>
<proteinExistence type="inferred from homology"/>
<dbReference type="SUPFAM" id="SSF49464">
    <property type="entry name" value="Carboxypeptidase regulatory domain-like"/>
    <property type="match status" value="1"/>
</dbReference>
<keyword evidence="10" id="KW-0732">Signal</keyword>
<dbReference type="NCBIfam" id="TIGR04056">
    <property type="entry name" value="OMP_RagA_SusC"/>
    <property type="match status" value="1"/>
</dbReference>
<dbReference type="RefSeq" id="WP_167183206.1">
    <property type="nucleotide sequence ID" value="NZ_JAASQL010000001.1"/>
</dbReference>
<evidence type="ECO:0000256" key="5">
    <source>
        <dbReference type="ARBA" id="ARBA00023077"/>
    </source>
</evidence>
<dbReference type="InterPro" id="IPR037066">
    <property type="entry name" value="Plug_dom_sf"/>
</dbReference>
<dbReference type="InterPro" id="IPR000531">
    <property type="entry name" value="Beta-barrel_TonB"/>
</dbReference>
<evidence type="ECO:0000313" key="14">
    <source>
        <dbReference type="Proteomes" id="UP000745859"/>
    </source>
</evidence>
<keyword evidence="14" id="KW-1185">Reference proteome</keyword>
<dbReference type="InterPro" id="IPR008969">
    <property type="entry name" value="CarboxyPept-like_regulatory"/>
</dbReference>
<keyword evidence="7 8" id="KW-0998">Cell outer membrane</keyword>
<evidence type="ECO:0000256" key="10">
    <source>
        <dbReference type="SAM" id="SignalP"/>
    </source>
</evidence>